<evidence type="ECO:0000256" key="5">
    <source>
        <dbReference type="ARBA" id="ARBA00023273"/>
    </source>
</evidence>
<dbReference type="GO" id="GO:1904158">
    <property type="term" value="P:axonemal central apparatus assembly"/>
    <property type="evidence" value="ECO:0007669"/>
    <property type="project" value="TreeGrafter"/>
</dbReference>
<dbReference type="GO" id="GO:0005930">
    <property type="term" value="C:axoneme"/>
    <property type="evidence" value="ECO:0007669"/>
    <property type="project" value="TreeGrafter"/>
</dbReference>
<feature type="domain" description="HYDIN/VesB/CFA65-like Ig-like" evidence="6">
    <location>
        <begin position="350"/>
        <end position="450"/>
    </location>
</feature>
<dbReference type="STRING" id="69293.ENSGACP00000019787"/>
<evidence type="ECO:0000256" key="3">
    <source>
        <dbReference type="ARBA" id="ARBA00022490"/>
    </source>
</evidence>
<dbReference type="InParanoid" id="G3PQA2"/>
<protein>
    <recommendedName>
        <fullName evidence="6">HYDIN/VesB/CFA65-like Ig-like domain-containing protein</fullName>
    </recommendedName>
</protein>
<organism evidence="7">
    <name type="scientific">Gasterosteus aculeatus</name>
    <name type="common">Three-spined stickleback</name>
    <dbReference type="NCBI Taxonomy" id="69293"/>
    <lineage>
        <taxon>Eukaryota</taxon>
        <taxon>Metazoa</taxon>
        <taxon>Chordata</taxon>
        <taxon>Craniata</taxon>
        <taxon>Vertebrata</taxon>
        <taxon>Euteleostomi</taxon>
        <taxon>Actinopterygii</taxon>
        <taxon>Neopterygii</taxon>
        <taxon>Teleostei</taxon>
        <taxon>Neoteleostei</taxon>
        <taxon>Acanthomorphata</taxon>
        <taxon>Eupercaria</taxon>
        <taxon>Perciformes</taxon>
        <taxon>Cottioidei</taxon>
        <taxon>Gasterosteales</taxon>
        <taxon>Gasterosteidae</taxon>
        <taxon>Gasterosteus</taxon>
    </lineage>
</organism>
<keyword evidence="4" id="KW-0969">Cilium</keyword>
<evidence type="ECO:0000256" key="1">
    <source>
        <dbReference type="ARBA" id="ARBA00004138"/>
    </source>
</evidence>
<evidence type="ECO:0000256" key="2">
    <source>
        <dbReference type="ARBA" id="ARBA00004496"/>
    </source>
</evidence>
<feature type="domain" description="HYDIN/VesB/CFA65-like Ig-like" evidence="6">
    <location>
        <begin position="101"/>
        <end position="193"/>
    </location>
</feature>
<evidence type="ECO:0000256" key="4">
    <source>
        <dbReference type="ARBA" id="ARBA00023069"/>
    </source>
</evidence>
<dbReference type="Bgee" id="ENSGACG00000014996">
    <property type="expression patterns" value="Expressed in testis and 1 other cell type or tissue"/>
</dbReference>
<dbReference type="GO" id="GO:0003341">
    <property type="term" value="P:cilium movement"/>
    <property type="evidence" value="ECO:0007669"/>
    <property type="project" value="TreeGrafter"/>
</dbReference>
<dbReference type="Ensembl" id="ENSGACT00000019825.1">
    <property type="protein sequence ID" value="ENSGACP00000019787.1"/>
    <property type="gene ID" value="ENSGACG00000014996.1"/>
</dbReference>
<dbReference type="InterPro" id="IPR033305">
    <property type="entry name" value="Hydin-like"/>
</dbReference>
<dbReference type="InterPro" id="IPR013783">
    <property type="entry name" value="Ig-like_fold"/>
</dbReference>
<comment type="subcellular location">
    <subcellularLocation>
        <location evidence="1">Cell projection</location>
        <location evidence="1">Cilium</location>
    </subcellularLocation>
    <subcellularLocation>
        <location evidence="2">Cytoplasm</location>
    </subcellularLocation>
</comment>
<keyword evidence="5" id="KW-0966">Cell projection</keyword>
<dbReference type="AlphaFoldDB" id="G3PQA2"/>
<dbReference type="Pfam" id="PF22544">
    <property type="entry name" value="HYDIN_VesB_CFA65-like_Ig"/>
    <property type="match status" value="2"/>
</dbReference>
<reference evidence="7" key="1">
    <citation type="submission" date="2006-01" db="EMBL/GenBank/DDBJ databases">
        <authorList>
            <person name="Lindblad-Toh K."/>
            <person name="Mauceli E."/>
            <person name="Grabherr M."/>
            <person name="Chang J.L."/>
            <person name="Lander E.S."/>
        </authorList>
    </citation>
    <scope>NUCLEOTIDE SEQUENCE [LARGE SCALE GENOMIC DNA]</scope>
</reference>
<dbReference type="InterPro" id="IPR053879">
    <property type="entry name" value="HYDIN_VesB_CFA65-like_Ig"/>
</dbReference>
<keyword evidence="3" id="KW-0963">Cytoplasm</keyword>
<reference evidence="7" key="2">
    <citation type="submission" date="2024-04" db="UniProtKB">
        <authorList>
            <consortium name="Ensembl"/>
        </authorList>
    </citation>
    <scope>IDENTIFICATION</scope>
</reference>
<accession>G3PQA2</accession>
<proteinExistence type="predicted"/>
<dbReference type="NCBIfam" id="NF012200">
    <property type="entry name" value="choice_anch_D"/>
    <property type="match status" value="1"/>
</dbReference>
<dbReference type="Pfam" id="PF24771">
    <property type="entry name" value="Ig_CFAP74_1st"/>
    <property type="match status" value="1"/>
</dbReference>
<evidence type="ECO:0000313" key="7">
    <source>
        <dbReference type="Ensembl" id="ENSGACP00000019787.1"/>
    </source>
</evidence>
<dbReference type="PANTHER" id="PTHR23053">
    <property type="entry name" value="DLEC1 DELETED IN LUNG AND ESOPHAGEAL CANCER 1"/>
    <property type="match status" value="1"/>
</dbReference>
<evidence type="ECO:0000259" key="6">
    <source>
        <dbReference type="Pfam" id="PF22544"/>
    </source>
</evidence>
<dbReference type="PANTHER" id="PTHR23053:SF0">
    <property type="entry name" value="HYDROCEPHALUS-INDUCING PROTEIN HOMOLOG"/>
    <property type="match status" value="1"/>
</dbReference>
<sequence>FRLYPSELVFQNFTPAQTYKLRLVLRNIVKVSRRVIPELQESEYFQVVGPPDAGRRVAPGLSATFTVFFTPQENKDYHHRLVFVTERERFEVPVRAIGPRAILDFCDELHFPVCPLKSSTEKTQHVRNIGNAMAKFKLDTQSPFSVTPSSGTVDVGGSVQVTVEFHPLTVGVHSQSLVLHYHTGEDVHISLQAVCEELDIRLEADSVLLRKTYMSLASHRTVSLTYRSDVRLKYCWTTWPSLQEEALSLLRYVCAQMLQHRQQIIHRLPLLSRALRERRSQTVRDQRLVLSHSCITVEPAEGEICPRTPAQFDIVFKPEEAKLYQQTIYCDITGREARLPLTIMAEGIGPNVQFNYDLMDMQNVVIGDKDYYELQVRNRGLIDAPFRLSSRDTTFGRCFSFCPEEGVIPSGACQKVDVIFCGHTLGTFTEDLLLTVTGGPQPLTVTFSGCVIAPTCHFNLTELNFEDVGFGFPLTLMCKLFNTSFVPITFALRVLGDGPVEFTVTPAAGCVDAMSDVTIKVTLCSNTVKTYRMALVVDVEGVGKEIVTLPIKARCVVPNIEVKTPVLNFQRCFLNHRYEQKVQLTNTGPLPACYGVLDQEYEESPSLLFGSSTPTGMIRPHSSEELPVFLLAKAVGRQQHTLRIAVFGSFQPQEVVLSCIGQGPIVHVHSQQLDFGAIPVLTDITRSLHLSNQSPISAHFTARMVHTVPRSHGGTFGRVEPSEGEVPPESQLELRVVAHLKDTLHFQAKMEVSIQNSHVHTVFLSATGTGTTIVSDRPFAPNLDLGTYLRKTPKGGRTVLPSLRAPSQKEGFIGESLPSSGEERPVFSLRPSHVELPPGRSVDMVLTGSSDSPKVVQERLLCHGIVGRQGCKELIMCVDLTCRFVAPMLRISSRQLKFHLEKVPGESLRPLYEKLVLENVLSLSLSVELSLVEPFYLCEAAGAHSTATTKFVVIGDGQQAELWVRFDPTYCQDQVSRVVEEVLEIHYQGHPEQHKVELYAEVHFPNLHFSDTTVDFGCVLNLTGARREISITNCSPLPVSYHWVFLADRKHGAIRSVHTVKVFDILPLFGHLQPGEQQQVVFCFYGHENVSKEVVAQCRVEDGPSYEVQLRGEASLISYSLDSTHINFGLQ</sequence>
<dbReference type="eggNOG" id="ENOG502QQ4F">
    <property type="taxonomic scope" value="Eukaryota"/>
</dbReference>
<dbReference type="Gene3D" id="2.60.40.10">
    <property type="entry name" value="Immunoglobulins"/>
    <property type="match status" value="8"/>
</dbReference>
<name>G3PQA2_GASAC</name>